<evidence type="ECO:0000313" key="1">
    <source>
        <dbReference type="EMBL" id="SDE19883.1"/>
    </source>
</evidence>
<proteinExistence type="predicted"/>
<sequence>MNQQDEKKEFWAIVSLMGHQQLAGHLDEYVMGGCSFLRLTVPETTRQPAWTRLFKDNSIYSIDPCTESVARYKAETLNIAPMTVWDANSMLEKQLSKEGKIVVPINSLPEGFKVEPEISDRGQYVYESDDDGDERPF</sequence>
<keyword evidence="2" id="KW-1185">Reference proteome</keyword>
<dbReference type="AlphaFoldDB" id="A0A1G7AYM0"/>
<reference evidence="2" key="1">
    <citation type="submission" date="2016-10" db="EMBL/GenBank/DDBJ databases">
        <authorList>
            <person name="Varghese N."/>
            <person name="Submissions S."/>
        </authorList>
    </citation>
    <scope>NUCLEOTIDE SEQUENCE [LARGE SCALE GENOMIC DNA]</scope>
    <source>
        <strain evidence="2">DSM 25329</strain>
    </source>
</reference>
<name>A0A1G7AYM0_9BACT</name>
<dbReference type="OrthoDB" id="965837at2"/>
<dbReference type="Proteomes" id="UP000198748">
    <property type="component" value="Unassembled WGS sequence"/>
</dbReference>
<dbReference type="EMBL" id="FNAN01000004">
    <property type="protein sequence ID" value="SDE19883.1"/>
    <property type="molecule type" value="Genomic_DNA"/>
</dbReference>
<dbReference type="RefSeq" id="WP_090147799.1">
    <property type="nucleotide sequence ID" value="NZ_FNAN01000004.1"/>
</dbReference>
<evidence type="ECO:0000313" key="2">
    <source>
        <dbReference type="Proteomes" id="UP000198748"/>
    </source>
</evidence>
<protein>
    <submittedName>
        <fullName evidence="1">Uncharacterized protein</fullName>
    </submittedName>
</protein>
<dbReference type="STRING" id="659014.SAMN04487996_10414"/>
<accession>A0A1G7AYM0</accession>
<gene>
    <name evidence="1" type="ORF">SAMN04487996_10414</name>
</gene>
<organism evidence="1 2">
    <name type="scientific">Dyadobacter soli</name>
    <dbReference type="NCBI Taxonomy" id="659014"/>
    <lineage>
        <taxon>Bacteria</taxon>
        <taxon>Pseudomonadati</taxon>
        <taxon>Bacteroidota</taxon>
        <taxon>Cytophagia</taxon>
        <taxon>Cytophagales</taxon>
        <taxon>Spirosomataceae</taxon>
        <taxon>Dyadobacter</taxon>
    </lineage>
</organism>